<keyword evidence="3" id="KW-1185">Reference proteome</keyword>
<sequence length="134" mass="14956">MHSKLKLVWTALMIVSTFSLSWGVCVLYFMLVSVDGCPFTYNMSLYFYLGLFPNSSVNSLVMLKLASNPFIYTLRIRAIKASVDTFLAALFHRKTYSAKYNKTSVALLSTSSGARQTLQNAQAYHTPGIVFVTS</sequence>
<proteinExistence type="predicted"/>
<evidence type="ECO:0000313" key="3">
    <source>
        <dbReference type="Proteomes" id="UP000252519"/>
    </source>
</evidence>
<gene>
    <name evidence="2" type="ORF">ANCCAN_24414</name>
</gene>
<comment type="caution">
    <text evidence="2">The sequence shown here is derived from an EMBL/GenBank/DDBJ whole genome shotgun (WGS) entry which is preliminary data.</text>
</comment>
<feature type="transmembrane region" description="Helical" evidence="1">
    <location>
        <begin position="43"/>
        <end position="66"/>
    </location>
</feature>
<dbReference type="Proteomes" id="UP000252519">
    <property type="component" value="Unassembled WGS sequence"/>
</dbReference>
<evidence type="ECO:0000313" key="2">
    <source>
        <dbReference type="EMBL" id="RCN29825.1"/>
    </source>
</evidence>
<organism evidence="2 3">
    <name type="scientific">Ancylostoma caninum</name>
    <name type="common">Dog hookworm</name>
    <dbReference type="NCBI Taxonomy" id="29170"/>
    <lineage>
        <taxon>Eukaryota</taxon>
        <taxon>Metazoa</taxon>
        <taxon>Ecdysozoa</taxon>
        <taxon>Nematoda</taxon>
        <taxon>Chromadorea</taxon>
        <taxon>Rhabditida</taxon>
        <taxon>Rhabditina</taxon>
        <taxon>Rhabditomorpha</taxon>
        <taxon>Strongyloidea</taxon>
        <taxon>Ancylostomatidae</taxon>
        <taxon>Ancylostomatinae</taxon>
        <taxon>Ancylostoma</taxon>
    </lineage>
</organism>
<dbReference type="STRING" id="29170.A0A368FG80"/>
<reference evidence="2 3" key="1">
    <citation type="submission" date="2014-10" db="EMBL/GenBank/DDBJ databases">
        <title>Draft genome of the hookworm Ancylostoma caninum.</title>
        <authorList>
            <person name="Mitreva M."/>
        </authorList>
    </citation>
    <scope>NUCLEOTIDE SEQUENCE [LARGE SCALE GENOMIC DNA]</scope>
    <source>
        <strain evidence="2 3">Baltimore</strain>
    </source>
</reference>
<protein>
    <recommendedName>
        <fullName evidence="4">G-protein coupled receptors family 1 profile domain-containing protein</fullName>
    </recommendedName>
</protein>
<keyword evidence="1" id="KW-0472">Membrane</keyword>
<dbReference type="AlphaFoldDB" id="A0A368FG80"/>
<name>A0A368FG80_ANCCA</name>
<accession>A0A368FG80</accession>
<evidence type="ECO:0008006" key="4">
    <source>
        <dbReference type="Google" id="ProtNLM"/>
    </source>
</evidence>
<dbReference type="OrthoDB" id="9894375at2759"/>
<keyword evidence="1" id="KW-1133">Transmembrane helix</keyword>
<evidence type="ECO:0000256" key="1">
    <source>
        <dbReference type="SAM" id="Phobius"/>
    </source>
</evidence>
<dbReference type="Gene3D" id="1.20.1070.10">
    <property type="entry name" value="Rhodopsin 7-helix transmembrane proteins"/>
    <property type="match status" value="1"/>
</dbReference>
<dbReference type="EMBL" id="JOJR01001766">
    <property type="protein sequence ID" value="RCN29825.1"/>
    <property type="molecule type" value="Genomic_DNA"/>
</dbReference>
<keyword evidence="1" id="KW-0812">Transmembrane</keyword>
<feature type="transmembrane region" description="Helical" evidence="1">
    <location>
        <begin position="7"/>
        <end position="31"/>
    </location>
</feature>